<dbReference type="EMBL" id="JAFIQS010000002">
    <property type="protein sequence ID" value="KAG5172666.1"/>
    <property type="molecule type" value="Genomic_DNA"/>
</dbReference>
<dbReference type="OrthoDB" id="3365874at2759"/>
<accession>A0A8H7Y7B1</accession>
<reference evidence="3" key="1">
    <citation type="submission" date="2021-02" db="EMBL/GenBank/DDBJ databases">
        <title>Psilocybe cubensis genome.</title>
        <authorList>
            <person name="Mckernan K.J."/>
            <person name="Crawford S."/>
            <person name="Trippe A."/>
            <person name="Kane L.T."/>
            <person name="Mclaughlin S."/>
        </authorList>
    </citation>
    <scope>NUCLEOTIDE SEQUENCE [LARGE SCALE GENOMIC DNA]</scope>
    <source>
        <strain evidence="3">MGC-MH-2018</strain>
    </source>
</reference>
<organism evidence="3">
    <name type="scientific">Psilocybe cubensis</name>
    <name type="common">Psychedelic mushroom</name>
    <name type="synonym">Stropharia cubensis</name>
    <dbReference type="NCBI Taxonomy" id="181762"/>
    <lineage>
        <taxon>Eukaryota</taxon>
        <taxon>Fungi</taxon>
        <taxon>Dikarya</taxon>
        <taxon>Basidiomycota</taxon>
        <taxon>Agaricomycotina</taxon>
        <taxon>Agaricomycetes</taxon>
        <taxon>Agaricomycetidae</taxon>
        <taxon>Agaricales</taxon>
        <taxon>Agaricineae</taxon>
        <taxon>Strophariaceae</taxon>
        <taxon>Psilocybe</taxon>
    </lineage>
</organism>
<evidence type="ECO:0000313" key="3">
    <source>
        <dbReference type="EMBL" id="KAG5172666.1"/>
    </source>
</evidence>
<evidence type="ECO:0000256" key="2">
    <source>
        <dbReference type="SAM" id="MobiDB-lite"/>
    </source>
</evidence>
<dbReference type="CDD" id="cd14688">
    <property type="entry name" value="bZIP_YAP"/>
    <property type="match status" value="1"/>
</dbReference>
<evidence type="ECO:0000256" key="1">
    <source>
        <dbReference type="SAM" id="Coils"/>
    </source>
</evidence>
<feature type="region of interest" description="Disordered" evidence="2">
    <location>
        <begin position="153"/>
        <end position="174"/>
    </location>
</feature>
<protein>
    <recommendedName>
        <fullName evidence="4">BZIP domain-containing protein</fullName>
    </recommendedName>
</protein>
<dbReference type="SUPFAM" id="SSF57959">
    <property type="entry name" value="Leucine zipper domain"/>
    <property type="match status" value="1"/>
</dbReference>
<gene>
    <name evidence="3" type="ORF">JR316_002168</name>
</gene>
<dbReference type="AlphaFoldDB" id="A0A8H7Y7B1"/>
<proteinExistence type="predicted"/>
<comment type="caution">
    <text evidence="3">The sequence shown here is derived from an EMBL/GenBank/DDBJ whole genome shotgun (WGS) entry which is preliminary data.</text>
</comment>
<name>A0A8H7Y7B1_PSICU</name>
<dbReference type="Gene3D" id="1.20.5.170">
    <property type="match status" value="1"/>
</dbReference>
<keyword evidence="1" id="KW-0175">Coiled coil</keyword>
<feature type="region of interest" description="Disordered" evidence="2">
    <location>
        <begin position="196"/>
        <end position="225"/>
    </location>
</feature>
<feature type="compositionally biased region" description="Low complexity" evidence="2">
    <location>
        <begin position="165"/>
        <end position="174"/>
    </location>
</feature>
<dbReference type="GO" id="GO:0003700">
    <property type="term" value="F:DNA-binding transcription factor activity"/>
    <property type="evidence" value="ECO:0007669"/>
    <property type="project" value="InterPro"/>
</dbReference>
<dbReference type="InterPro" id="IPR046347">
    <property type="entry name" value="bZIP_sf"/>
</dbReference>
<sequence>MTRGRKKDLTIPPTRTLVQQRDYRARKANYIAGLEERCRKAEEENVQLRRELAQMRARLANPAVILPETIEVSKELMQNLALATASLAKFQQLTFATAENHEPAGGQSVVNIASRMEETHNIRGSPQESLDGDIPPAYRSHGHGRKLLFMDDDRPPISAHSQNLSTTFSTPSPASSSECCGGILDCDALDCDGIIEDKDERGGGGPRTRVSGLRSTSISEFRLRS</sequence>
<feature type="coiled-coil region" evidence="1">
    <location>
        <begin position="24"/>
        <end position="58"/>
    </location>
</feature>
<evidence type="ECO:0008006" key="4">
    <source>
        <dbReference type="Google" id="ProtNLM"/>
    </source>
</evidence>